<dbReference type="GO" id="GO:0005576">
    <property type="term" value="C:extracellular region"/>
    <property type="evidence" value="ECO:0007669"/>
    <property type="project" value="UniProtKB-SubCell"/>
</dbReference>
<dbReference type="PANTHER" id="PTHR31279:SF58">
    <property type="entry name" value="PROTEIN EXORDIUM-LIKE 2"/>
    <property type="match status" value="1"/>
</dbReference>
<dbReference type="AlphaFoldDB" id="A0A6J6R9L6"/>
<dbReference type="EMBL" id="CAESGF010000006">
    <property type="protein sequence ID" value="CAB4363529.1"/>
    <property type="molecule type" value="Genomic_DNA"/>
</dbReference>
<dbReference type="EMBL" id="CAFBOL010000091">
    <property type="protein sequence ID" value="CAB5006446.1"/>
    <property type="molecule type" value="Genomic_DNA"/>
</dbReference>
<sequence>MRRSHRFLTALAVSSAVLVPTAGVGHAQRRLPIHTMPTRAAAPAHLSAAQSVMKYYGGAVMTGHVNVYVVWYGNWPTASSRRKILTDFLQHVPSPYWAINQTYPNAAGKTVANDISLAGQTDDRYSVGARQLTDDQIASVVSKAVHSKVLPKDTHGVYLVLTSADVTKAGFLTQYCGWHSYDTIEGSTLKFSFIGDPSGPKVRLCSAANGSPNRDPGADAMASTIAHELDEAVTDPTMRGWHTTTGEENADRCAWQFGAVRSVAGQPTNMTLGSRNYLIQANWVNSSKPHCGLS</sequence>
<reference evidence="5" key="1">
    <citation type="submission" date="2020-05" db="EMBL/GenBank/DDBJ databases">
        <authorList>
            <person name="Chiriac C."/>
            <person name="Salcher M."/>
            <person name="Ghai R."/>
            <person name="Kavagutti S V."/>
        </authorList>
    </citation>
    <scope>NUCLEOTIDE SEQUENCE</scope>
</reference>
<evidence type="ECO:0000313" key="5">
    <source>
        <dbReference type="EMBL" id="CAB4719726.1"/>
    </source>
</evidence>
<gene>
    <name evidence="5" type="ORF">UFOPK2656_01235</name>
    <name evidence="6" type="ORF">UFOPK3267_01079</name>
    <name evidence="7" type="ORF">UFOPK3651_01380</name>
    <name evidence="8" type="ORF">UFOPK3931_02556</name>
    <name evidence="4" type="ORF">UFOPK4189_01309</name>
</gene>
<evidence type="ECO:0000313" key="8">
    <source>
        <dbReference type="EMBL" id="CAB5006446.1"/>
    </source>
</evidence>
<dbReference type="PANTHER" id="PTHR31279">
    <property type="entry name" value="PROTEIN EXORDIUM-LIKE 5"/>
    <property type="match status" value="1"/>
</dbReference>
<dbReference type="Pfam" id="PF04674">
    <property type="entry name" value="Phi_1"/>
    <property type="match status" value="1"/>
</dbReference>
<evidence type="ECO:0000256" key="1">
    <source>
        <dbReference type="ARBA" id="ARBA00004613"/>
    </source>
</evidence>
<evidence type="ECO:0000256" key="2">
    <source>
        <dbReference type="ARBA" id="ARBA00022525"/>
    </source>
</evidence>
<comment type="subcellular location">
    <subcellularLocation>
        <location evidence="1">Secreted</location>
    </subcellularLocation>
</comment>
<organism evidence="5">
    <name type="scientific">freshwater metagenome</name>
    <dbReference type="NCBI Taxonomy" id="449393"/>
    <lineage>
        <taxon>unclassified sequences</taxon>
        <taxon>metagenomes</taxon>
        <taxon>ecological metagenomes</taxon>
    </lineage>
</organism>
<proteinExistence type="predicted"/>
<protein>
    <submittedName>
        <fullName evidence="5">Unannotated protein</fullName>
    </submittedName>
</protein>
<evidence type="ECO:0000256" key="3">
    <source>
        <dbReference type="ARBA" id="ARBA00022729"/>
    </source>
</evidence>
<dbReference type="InterPro" id="IPR006766">
    <property type="entry name" value="EXORDIUM-like"/>
</dbReference>
<evidence type="ECO:0000313" key="6">
    <source>
        <dbReference type="EMBL" id="CAB4850095.1"/>
    </source>
</evidence>
<accession>A0A6J6R9L6</accession>
<keyword evidence="2" id="KW-0964">Secreted</keyword>
<evidence type="ECO:0000313" key="7">
    <source>
        <dbReference type="EMBL" id="CAB4929450.1"/>
    </source>
</evidence>
<dbReference type="EMBL" id="CAEZYF010000006">
    <property type="protein sequence ID" value="CAB4719726.1"/>
    <property type="molecule type" value="Genomic_DNA"/>
</dbReference>
<evidence type="ECO:0000313" key="4">
    <source>
        <dbReference type="EMBL" id="CAB4363529.1"/>
    </source>
</evidence>
<name>A0A6J6R9L6_9ZZZZ</name>
<dbReference type="EMBL" id="CAFBMT010000006">
    <property type="protein sequence ID" value="CAB4929450.1"/>
    <property type="molecule type" value="Genomic_DNA"/>
</dbReference>
<dbReference type="EMBL" id="CAFBIY010000047">
    <property type="protein sequence ID" value="CAB4850095.1"/>
    <property type="molecule type" value="Genomic_DNA"/>
</dbReference>
<keyword evidence="3" id="KW-0732">Signal</keyword>